<gene>
    <name evidence="3" type="ORF">QBC32DRAFT_244260</name>
</gene>
<organism evidence="3 4">
    <name type="scientific">Pseudoneurospora amorphoporcata</name>
    <dbReference type="NCBI Taxonomy" id="241081"/>
    <lineage>
        <taxon>Eukaryota</taxon>
        <taxon>Fungi</taxon>
        <taxon>Dikarya</taxon>
        <taxon>Ascomycota</taxon>
        <taxon>Pezizomycotina</taxon>
        <taxon>Sordariomycetes</taxon>
        <taxon>Sordariomycetidae</taxon>
        <taxon>Sordariales</taxon>
        <taxon>Sordariaceae</taxon>
        <taxon>Pseudoneurospora</taxon>
    </lineage>
</organism>
<sequence>MPSSRRSAKRKRRSQTTQTPVTKPPDLGGRIMWLPKLGELSTPSGLPDACHDHPVVLLSPKPLPNNEVIILMVTSFGSRDLITRHRYVHERWKRAHYLPIDPSPAHPDNPGKNVVLKLGGGAVLRKKSWVNTETQHRVVFSLLRNYDWWKTEKEFVLTPESYKVLTDFVRFRADDVVTGPSGTPQLEPEPAMTQTATPPLTPQIRPVVVSGVVPEPVTQLPDVVEPVTAHDSDSDTTVVAEDYWEAEMRRLRDQVFSQRLTIIREGNGSNPSVFMVAHRASYTTPAAEEVGQQPHRPVSQLQDNERSSLLRLQTQATTSNPHGSQISRGTRAGYLYGTLPSSSSHPAAATYTPKPQGQARSRIQNPATAAAAAQAGARVTVLERRRPKHTWYSRLALPFRFDFVFFGISSEQARARPGAFARAIAASRAQAGLGPGRDTTAVWGGRLVHVGLTRAQRRHGGVEGPAYEYARIAPSEGQGEGKGQLSMLATCALILVVLLVQATLLAAVVWSFVHFGADKTVVDLVARTANVMVQAWETTIVPALCVVEDFLILSAEVALWLCLLAAFAYCCGYRGICDS</sequence>
<reference evidence="3" key="1">
    <citation type="journal article" date="2023" name="Mol. Phylogenet. Evol.">
        <title>Genome-scale phylogeny and comparative genomics of the fungal order Sordariales.</title>
        <authorList>
            <person name="Hensen N."/>
            <person name="Bonometti L."/>
            <person name="Westerberg I."/>
            <person name="Brannstrom I.O."/>
            <person name="Guillou S."/>
            <person name="Cros-Aarteil S."/>
            <person name="Calhoun S."/>
            <person name="Haridas S."/>
            <person name="Kuo A."/>
            <person name="Mondo S."/>
            <person name="Pangilinan J."/>
            <person name="Riley R."/>
            <person name="LaButti K."/>
            <person name="Andreopoulos B."/>
            <person name="Lipzen A."/>
            <person name="Chen C."/>
            <person name="Yan M."/>
            <person name="Daum C."/>
            <person name="Ng V."/>
            <person name="Clum A."/>
            <person name="Steindorff A."/>
            <person name="Ohm R.A."/>
            <person name="Martin F."/>
            <person name="Silar P."/>
            <person name="Natvig D.O."/>
            <person name="Lalanne C."/>
            <person name="Gautier V."/>
            <person name="Ament-Velasquez S.L."/>
            <person name="Kruys A."/>
            <person name="Hutchinson M.I."/>
            <person name="Powell A.J."/>
            <person name="Barry K."/>
            <person name="Miller A.N."/>
            <person name="Grigoriev I.V."/>
            <person name="Debuchy R."/>
            <person name="Gladieux P."/>
            <person name="Hiltunen Thoren M."/>
            <person name="Johannesson H."/>
        </authorList>
    </citation>
    <scope>NUCLEOTIDE SEQUENCE</scope>
    <source>
        <strain evidence="3">CBS 626.80</strain>
    </source>
</reference>
<feature type="transmembrane region" description="Helical" evidence="2">
    <location>
        <begin position="488"/>
        <end position="513"/>
    </location>
</feature>
<feature type="region of interest" description="Disordered" evidence="1">
    <location>
        <begin position="1"/>
        <end position="28"/>
    </location>
</feature>
<feature type="compositionally biased region" description="Basic residues" evidence="1">
    <location>
        <begin position="1"/>
        <end position="14"/>
    </location>
</feature>
<feature type="region of interest" description="Disordered" evidence="1">
    <location>
        <begin position="338"/>
        <end position="363"/>
    </location>
</feature>
<name>A0AAN6NNJ9_9PEZI</name>
<keyword evidence="2" id="KW-0472">Membrane</keyword>
<proteinExistence type="predicted"/>
<feature type="region of interest" description="Disordered" evidence="1">
    <location>
        <begin position="179"/>
        <end position="201"/>
    </location>
</feature>
<keyword evidence="4" id="KW-1185">Reference proteome</keyword>
<keyword evidence="2" id="KW-0812">Transmembrane</keyword>
<comment type="caution">
    <text evidence="3">The sequence shown here is derived from an EMBL/GenBank/DDBJ whole genome shotgun (WGS) entry which is preliminary data.</text>
</comment>
<evidence type="ECO:0000313" key="3">
    <source>
        <dbReference type="EMBL" id="KAK3949180.1"/>
    </source>
</evidence>
<reference evidence="3" key="2">
    <citation type="submission" date="2023-06" db="EMBL/GenBank/DDBJ databases">
        <authorList>
            <consortium name="Lawrence Berkeley National Laboratory"/>
            <person name="Mondo S.J."/>
            <person name="Hensen N."/>
            <person name="Bonometti L."/>
            <person name="Westerberg I."/>
            <person name="Brannstrom I.O."/>
            <person name="Guillou S."/>
            <person name="Cros-Aarteil S."/>
            <person name="Calhoun S."/>
            <person name="Haridas S."/>
            <person name="Kuo A."/>
            <person name="Pangilinan J."/>
            <person name="Riley R."/>
            <person name="Labutti K."/>
            <person name="Andreopoulos B."/>
            <person name="Lipzen A."/>
            <person name="Chen C."/>
            <person name="Yanf M."/>
            <person name="Daum C."/>
            <person name="Ng V."/>
            <person name="Clum A."/>
            <person name="Steindorff A."/>
            <person name="Ohm R."/>
            <person name="Martin F."/>
            <person name="Silar P."/>
            <person name="Natvig D."/>
            <person name="Lalanne C."/>
            <person name="Gautier V."/>
            <person name="Ament-Velasquez S.L."/>
            <person name="Kruys A."/>
            <person name="Hutchinson M.I."/>
            <person name="Powell A.J."/>
            <person name="Barry K."/>
            <person name="Miller A.N."/>
            <person name="Grigoriev I.V."/>
            <person name="Debuchy R."/>
            <person name="Gladieux P."/>
            <person name="Thoren M.H."/>
            <person name="Johannesson H."/>
        </authorList>
    </citation>
    <scope>NUCLEOTIDE SEQUENCE</scope>
    <source>
        <strain evidence="3">CBS 626.80</strain>
    </source>
</reference>
<dbReference type="EMBL" id="MU859225">
    <property type="protein sequence ID" value="KAK3949180.1"/>
    <property type="molecule type" value="Genomic_DNA"/>
</dbReference>
<dbReference type="AlphaFoldDB" id="A0AAN6NNJ9"/>
<feature type="transmembrane region" description="Helical" evidence="2">
    <location>
        <begin position="557"/>
        <end position="576"/>
    </location>
</feature>
<dbReference type="PANTHER" id="PTHR37048:SF2">
    <property type="entry name" value="QUESTIONABLE PROTEIN"/>
    <property type="match status" value="1"/>
</dbReference>
<evidence type="ECO:0000256" key="2">
    <source>
        <dbReference type="SAM" id="Phobius"/>
    </source>
</evidence>
<dbReference type="Proteomes" id="UP001303222">
    <property type="component" value="Unassembled WGS sequence"/>
</dbReference>
<protein>
    <submittedName>
        <fullName evidence="3">Uncharacterized protein</fullName>
    </submittedName>
</protein>
<accession>A0AAN6NNJ9</accession>
<feature type="compositionally biased region" description="Polar residues" evidence="1">
    <location>
        <begin position="353"/>
        <end position="363"/>
    </location>
</feature>
<evidence type="ECO:0000256" key="1">
    <source>
        <dbReference type="SAM" id="MobiDB-lite"/>
    </source>
</evidence>
<evidence type="ECO:0000313" key="4">
    <source>
        <dbReference type="Proteomes" id="UP001303222"/>
    </source>
</evidence>
<dbReference type="PANTHER" id="PTHR37048">
    <property type="entry name" value="QUESTIONABLE PROTEIN"/>
    <property type="match status" value="1"/>
</dbReference>
<keyword evidence="2" id="KW-1133">Transmembrane helix</keyword>